<dbReference type="InterPro" id="IPR057136">
    <property type="entry name" value="At2g35280_TPR_dom"/>
</dbReference>
<name>A0A7J7N2P4_9MAGN</name>
<gene>
    <name evidence="7" type="ORF">GIB67_009348</name>
</gene>
<dbReference type="CDD" id="cd09917">
    <property type="entry name" value="F-box_SF"/>
    <property type="match status" value="1"/>
</dbReference>
<proteinExistence type="predicted"/>
<dbReference type="PROSITE" id="PS50865">
    <property type="entry name" value="ZF_MYND_2"/>
    <property type="match status" value="1"/>
</dbReference>
<dbReference type="SUPFAM" id="SSF81383">
    <property type="entry name" value="F-box domain"/>
    <property type="match status" value="1"/>
</dbReference>
<dbReference type="AlphaFoldDB" id="A0A7J7N2P4"/>
<dbReference type="Gene3D" id="1.25.40.10">
    <property type="entry name" value="Tetratricopeptide repeat domain"/>
    <property type="match status" value="1"/>
</dbReference>
<keyword evidence="8" id="KW-1185">Reference proteome</keyword>
<protein>
    <recommendedName>
        <fullName evidence="6">MYND-type domain-containing protein</fullName>
    </recommendedName>
</protein>
<dbReference type="PANTHER" id="PTHR46758">
    <property type="entry name" value="MYND DOMAIN-CONTAINING"/>
    <property type="match status" value="1"/>
</dbReference>
<comment type="caution">
    <text evidence="7">The sequence shown here is derived from an EMBL/GenBank/DDBJ whole genome shotgun (WGS) entry which is preliminary data.</text>
</comment>
<feature type="compositionally biased region" description="Polar residues" evidence="5">
    <location>
        <begin position="13"/>
        <end position="33"/>
    </location>
</feature>
<keyword evidence="1" id="KW-0479">Metal-binding</keyword>
<dbReference type="OrthoDB" id="265717at2759"/>
<evidence type="ECO:0000259" key="6">
    <source>
        <dbReference type="PROSITE" id="PS50865"/>
    </source>
</evidence>
<dbReference type="GO" id="GO:0008270">
    <property type="term" value="F:zinc ion binding"/>
    <property type="evidence" value="ECO:0007669"/>
    <property type="project" value="UniProtKB-KW"/>
</dbReference>
<dbReference type="Proteomes" id="UP000541444">
    <property type="component" value="Unassembled WGS sequence"/>
</dbReference>
<dbReference type="SUPFAM" id="SSF81901">
    <property type="entry name" value="HCP-like"/>
    <property type="match status" value="1"/>
</dbReference>
<evidence type="ECO:0000256" key="2">
    <source>
        <dbReference type="ARBA" id="ARBA00022771"/>
    </source>
</evidence>
<dbReference type="InterPro" id="IPR036047">
    <property type="entry name" value="F-box-like_dom_sf"/>
</dbReference>
<feature type="compositionally biased region" description="Polar residues" evidence="5">
    <location>
        <begin position="45"/>
        <end position="64"/>
    </location>
</feature>
<dbReference type="SUPFAM" id="SSF144232">
    <property type="entry name" value="HIT/MYND zinc finger-like"/>
    <property type="match status" value="1"/>
</dbReference>
<dbReference type="EMBL" id="JACGCM010001129">
    <property type="protein sequence ID" value="KAF6161469.1"/>
    <property type="molecule type" value="Genomic_DNA"/>
</dbReference>
<dbReference type="PANTHER" id="PTHR46758:SF2">
    <property type="entry name" value="OJ1485_B09.11 PROTEIN"/>
    <property type="match status" value="1"/>
</dbReference>
<dbReference type="InterPro" id="IPR044508">
    <property type="entry name" value="At5g50450/At1g67340-like"/>
</dbReference>
<organism evidence="7 8">
    <name type="scientific">Kingdonia uniflora</name>
    <dbReference type="NCBI Taxonomy" id="39325"/>
    <lineage>
        <taxon>Eukaryota</taxon>
        <taxon>Viridiplantae</taxon>
        <taxon>Streptophyta</taxon>
        <taxon>Embryophyta</taxon>
        <taxon>Tracheophyta</taxon>
        <taxon>Spermatophyta</taxon>
        <taxon>Magnoliopsida</taxon>
        <taxon>Ranunculales</taxon>
        <taxon>Circaeasteraceae</taxon>
        <taxon>Kingdonia</taxon>
    </lineage>
</organism>
<keyword evidence="2 4" id="KW-0863">Zinc-finger</keyword>
<dbReference type="Pfam" id="PF23310">
    <property type="entry name" value="TPR_27"/>
    <property type="match status" value="1"/>
</dbReference>
<evidence type="ECO:0000313" key="8">
    <source>
        <dbReference type="Proteomes" id="UP000541444"/>
    </source>
</evidence>
<feature type="region of interest" description="Disordered" evidence="5">
    <location>
        <begin position="1"/>
        <end position="102"/>
    </location>
</feature>
<dbReference type="InterPro" id="IPR011990">
    <property type="entry name" value="TPR-like_helical_dom_sf"/>
</dbReference>
<evidence type="ECO:0000313" key="7">
    <source>
        <dbReference type="EMBL" id="KAF6161469.1"/>
    </source>
</evidence>
<dbReference type="InterPro" id="IPR002893">
    <property type="entry name" value="Znf_MYND"/>
</dbReference>
<evidence type="ECO:0000256" key="5">
    <source>
        <dbReference type="SAM" id="MobiDB-lite"/>
    </source>
</evidence>
<dbReference type="Gene3D" id="6.10.140.2220">
    <property type="match status" value="1"/>
</dbReference>
<evidence type="ECO:0000256" key="1">
    <source>
        <dbReference type="ARBA" id="ARBA00022723"/>
    </source>
</evidence>
<reference evidence="7 8" key="1">
    <citation type="journal article" date="2020" name="IScience">
        <title>Genome Sequencing of the Endangered Kingdonia uniflora (Circaeasteraceae, Ranunculales) Reveals Potential Mechanisms of Evolutionary Specialization.</title>
        <authorList>
            <person name="Sun Y."/>
            <person name="Deng T."/>
            <person name="Zhang A."/>
            <person name="Moore M.J."/>
            <person name="Landis J.B."/>
            <person name="Lin N."/>
            <person name="Zhang H."/>
            <person name="Zhang X."/>
            <person name="Huang J."/>
            <person name="Zhang X."/>
            <person name="Sun H."/>
            <person name="Wang H."/>
        </authorList>
    </citation>
    <scope>NUCLEOTIDE SEQUENCE [LARGE SCALE GENOMIC DNA]</scope>
    <source>
        <strain evidence="7">TB1705</strain>
        <tissue evidence="7">Leaf</tissue>
    </source>
</reference>
<dbReference type="Pfam" id="PF01753">
    <property type="entry name" value="zf-MYND"/>
    <property type="match status" value="1"/>
</dbReference>
<evidence type="ECO:0000256" key="3">
    <source>
        <dbReference type="ARBA" id="ARBA00022833"/>
    </source>
</evidence>
<keyword evidence="3" id="KW-0862">Zinc</keyword>
<feature type="domain" description="MYND-type" evidence="6">
    <location>
        <begin position="347"/>
        <end position="389"/>
    </location>
</feature>
<evidence type="ECO:0000256" key="4">
    <source>
        <dbReference type="PROSITE-ProRule" id="PRU00134"/>
    </source>
</evidence>
<accession>A0A7J7N2P4</accession>
<sequence>MVILKELEDGETPSPSEQELNASEGGQRSSTNDTDQKELDDGETPSPSEQELNASEGGQRSSTNDTDKKELDDGETPSPSEQELNSNDRGEQSSTNNADDVPEQLNLFERLPDDIVIDVLCELSSAAKCPSDFISVRFTCRSLYTLSRSPIVLVKMSPETFGRAKNWSEFAMAFLRDCVDAGNIEACYTSGVIAFYCFENRRVGEYYIHLAVEQSHVGAMYSLAVIRLNGSGPSESEKSRRVGVMYCSRAAHFGHINATREFGHCLIKGYGVSQDIPSGQAVLNLANTRELSIPLSSNHQGGNRGSIGVLNDTGRKLFSNYRHPVDQFLIDWFGMQELGQGLRLCSNMECGRPETRLLKFRQCGNCHEAIYCSYVCQMCDWKLRHRADCLQLNEVEVMPELEAAGAMPELEAADEMPEEAPDAA</sequence>